<gene>
    <name evidence="2" type="ORF">C8E99_1024</name>
    <name evidence="3" type="ORF">C8E99_1025</name>
</gene>
<keyword evidence="1" id="KW-1133">Transmembrane helix</keyword>
<feature type="transmembrane region" description="Helical" evidence="1">
    <location>
        <begin position="43"/>
        <end position="64"/>
    </location>
</feature>
<evidence type="ECO:0000256" key="1">
    <source>
        <dbReference type="SAM" id="Phobius"/>
    </source>
</evidence>
<dbReference type="OrthoDB" id="9812349at2"/>
<evidence type="ECO:0000313" key="4">
    <source>
        <dbReference type="Proteomes" id="UP000256727"/>
    </source>
</evidence>
<dbReference type="Proteomes" id="UP000256727">
    <property type="component" value="Unassembled WGS sequence"/>
</dbReference>
<dbReference type="EMBL" id="QREH01000001">
    <property type="protein sequence ID" value="REE03221.1"/>
    <property type="molecule type" value="Genomic_DNA"/>
</dbReference>
<dbReference type="EMBL" id="QREH01000001">
    <property type="protein sequence ID" value="REE03220.1"/>
    <property type="molecule type" value="Genomic_DNA"/>
</dbReference>
<keyword evidence="1" id="KW-0472">Membrane</keyword>
<evidence type="ECO:0000313" key="2">
    <source>
        <dbReference type="EMBL" id="REE03220.1"/>
    </source>
</evidence>
<accession>A0A3D9LA48</accession>
<comment type="caution">
    <text evidence="3">The sequence shown here is derived from an EMBL/GenBank/DDBJ whole genome shotgun (WGS) entry which is preliminary data.</text>
</comment>
<dbReference type="RefSeq" id="WP_115931370.1">
    <property type="nucleotide sequence ID" value="NZ_QREH01000001.1"/>
</dbReference>
<sequence length="167" mass="18108">MAFTALETSPRAPLPGASLGVAMWRFAANAFRLRGRASRGEYWWWMLVNVAVLATSQIMVPAAVGGAPPQPTLFLGPFGSSLFADLELMSWHSADSPGSPLGAFSLLVADLWLLLTLIPGLTVAVRRLHDSNLTGWWALLAFFPPGQLVLLLIALRRPRLEGARFDA</sequence>
<reference evidence="3 4" key="1">
    <citation type="submission" date="2018-07" db="EMBL/GenBank/DDBJ databases">
        <title>Sequencing the genomes of 1000 actinobacteria strains.</title>
        <authorList>
            <person name="Klenk H.-P."/>
        </authorList>
    </citation>
    <scope>NUCLEOTIDE SEQUENCE [LARGE SCALE GENOMIC DNA]</scope>
    <source>
        <strain evidence="3 4">DSM 14442</strain>
    </source>
</reference>
<keyword evidence="1" id="KW-0812">Transmembrane</keyword>
<organism evidence="3 4">
    <name type="scientific">Citricoccus muralis</name>
    <dbReference type="NCBI Taxonomy" id="169134"/>
    <lineage>
        <taxon>Bacteria</taxon>
        <taxon>Bacillati</taxon>
        <taxon>Actinomycetota</taxon>
        <taxon>Actinomycetes</taxon>
        <taxon>Micrococcales</taxon>
        <taxon>Micrococcaceae</taxon>
        <taxon>Citricoccus</taxon>
    </lineage>
</organism>
<protein>
    <submittedName>
        <fullName evidence="3">Uncharacterized membrane protein YhaH (DUF805 family)</fullName>
    </submittedName>
</protein>
<dbReference type="PANTHER" id="PTHR34980">
    <property type="entry name" value="INNER MEMBRANE PROTEIN-RELATED-RELATED"/>
    <property type="match status" value="1"/>
</dbReference>
<dbReference type="Pfam" id="PF05656">
    <property type="entry name" value="DUF805"/>
    <property type="match status" value="1"/>
</dbReference>
<name>A0A3D9LA48_9MICC</name>
<feature type="transmembrane region" description="Helical" evidence="1">
    <location>
        <begin position="136"/>
        <end position="155"/>
    </location>
</feature>
<dbReference type="AlphaFoldDB" id="A0A3D9LA48"/>
<dbReference type="InterPro" id="IPR008523">
    <property type="entry name" value="DUF805"/>
</dbReference>
<evidence type="ECO:0000313" key="3">
    <source>
        <dbReference type="EMBL" id="REE03221.1"/>
    </source>
</evidence>
<dbReference type="PANTHER" id="PTHR34980:SF2">
    <property type="entry name" value="INNER MEMBRANE PROTEIN YHAH-RELATED"/>
    <property type="match status" value="1"/>
</dbReference>
<keyword evidence="4" id="KW-1185">Reference proteome</keyword>
<dbReference type="GO" id="GO:0005886">
    <property type="term" value="C:plasma membrane"/>
    <property type="evidence" value="ECO:0007669"/>
    <property type="project" value="TreeGrafter"/>
</dbReference>
<feature type="transmembrane region" description="Helical" evidence="1">
    <location>
        <begin position="101"/>
        <end position="124"/>
    </location>
</feature>
<proteinExistence type="predicted"/>